<dbReference type="InterPro" id="IPR036388">
    <property type="entry name" value="WH-like_DNA-bd_sf"/>
</dbReference>
<comment type="caution">
    <text evidence="2">The sequence shown here is derived from an EMBL/GenBank/DDBJ whole genome shotgun (WGS) entry which is preliminary data.</text>
</comment>
<evidence type="ECO:0000313" key="2">
    <source>
        <dbReference type="EMBL" id="MDT0489964.1"/>
    </source>
</evidence>
<dbReference type="Gene3D" id="1.10.10.10">
    <property type="entry name" value="Winged helix-like DNA-binding domain superfamily/Winged helix DNA-binding domain"/>
    <property type="match status" value="1"/>
</dbReference>
<sequence>MADRPGTPPDFADIAVAHWERERPDLDFAAMGTLARFARLHIAGSRHVDAVFAAHGLDRGEFDVLASLRRTGAPHEMPPSQLAEILLITRAGMTKRVDRLEARGLVTRRADPDDRRSLRIGLTPEGLALVDAAVTEHAANENRLLSLLTEDEAHAFDAILRKLLAAVEGQTEGRAGGLVEGRAEGLVEGRPPASA</sequence>
<dbReference type="SMART" id="SM00347">
    <property type="entry name" value="HTH_MARR"/>
    <property type="match status" value="1"/>
</dbReference>
<dbReference type="RefSeq" id="WP_311596667.1">
    <property type="nucleotide sequence ID" value="NZ_JAVRFG010000005.1"/>
</dbReference>
<dbReference type="PANTHER" id="PTHR33164:SF104">
    <property type="entry name" value="TRANSCRIPTIONAL REGULATORY PROTEIN"/>
    <property type="match status" value="1"/>
</dbReference>
<dbReference type="PANTHER" id="PTHR33164">
    <property type="entry name" value="TRANSCRIPTIONAL REGULATOR, MARR FAMILY"/>
    <property type="match status" value="1"/>
</dbReference>
<name>A0ABU2VWI4_9ACTN</name>
<evidence type="ECO:0000313" key="3">
    <source>
        <dbReference type="Proteomes" id="UP001180556"/>
    </source>
</evidence>
<gene>
    <name evidence="2" type="ORF">RM717_05555</name>
</gene>
<proteinExistence type="predicted"/>
<dbReference type="InterPro" id="IPR036390">
    <property type="entry name" value="WH_DNA-bd_sf"/>
</dbReference>
<dbReference type="Proteomes" id="UP001180556">
    <property type="component" value="Unassembled WGS sequence"/>
</dbReference>
<dbReference type="InterPro" id="IPR000835">
    <property type="entry name" value="HTH_MarR-typ"/>
</dbReference>
<accession>A0ABU2VWI4</accession>
<feature type="domain" description="HTH marR-type" evidence="1">
    <location>
        <begin position="27"/>
        <end position="165"/>
    </location>
</feature>
<dbReference type="PROSITE" id="PS50995">
    <property type="entry name" value="HTH_MARR_2"/>
    <property type="match status" value="1"/>
</dbReference>
<reference evidence="3" key="1">
    <citation type="submission" date="2023-07" db="EMBL/GenBank/DDBJ databases">
        <title>30 novel species of actinomycetes from the DSMZ collection.</title>
        <authorList>
            <person name="Nouioui I."/>
        </authorList>
    </citation>
    <scope>NUCLEOTIDE SEQUENCE [LARGE SCALE GENOMIC DNA]</scope>
    <source>
        <strain evidence="3">DSM 40932</strain>
    </source>
</reference>
<organism evidence="2 3">
    <name type="scientific">Streptomyces stephensoniae</name>
    <dbReference type="NCBI Taxonomy" id="3375367"/>
    <lineage>
        <taxon>Bacteria</taxon>
        <taxon>Bacillati</taxon>
        <taxon>Actinomycetota</taxon>
        <taxon>Actinomycetes</taxon>
        <taxon>Kitasatosporales</taxon>
        <taxon>Streptomycetaceae</taxon>
        <taxon>Streptomyces</taxon>
    </lineage>
</organism>
<dbReference type="Pfam" id="PF12802">
    <property type="entry name" value="MarR_2"/>
    <property type="match status" value="1"/>
</dbReference>
<dbReference type="InterPro" id="IPR039422">
    <property type="entry name" value="MarR/SlyA-like"/>
</dbReference>
<keyword evidence="3" id="KW-1185">Reference proteome</keyword>
<dbReference type="SUPFAM" id="SSF46785">
    <property type="entry name" value="Winged helix' DNA-binding domain"/>
    <property type="match status" value="1"/>
</dbReference>
<evidence type="ECO:0000259" key="1">
    <source>
        <dbReference type="PROSITE" id="PS50995"/>
    </source>
</evidence>
<dbReference type="PRINTS" id="PR00598">
    <property type="entry name" value="HTHMARR"/>
</dbReference>
<protein>
    <submittedName>
        <fullName evidence="2">MarR family transcriptional regulator</fullName>
    </submittedName>
</protein>
<dbReference type="EMBL" id="JAVRFG010000005">
    <property type="protein sequence ID" value="MDT0489964.1"/>
    <property type="molecule type" value="Genomic_DNA"/>
</dbReference>